<reference evidence="2 3" key="1">
    <citation type="submission" date="2021-03" db="EMBL/GenBank/DDBJ databases">
        <title>Genomic Encyclopedia of Type Strains, Phase IV (KMG-IV): sequencing the most valuable type-strain genomes for metagenomic binning, comparative biology and taxonomic classification.</title>
        <authorList>
            <person name="Goeker M."/>
        </authorList>
    </citation>
    <scope>NUCLEOTIDE SEQUENCE [LARGE SCALE GENOMIC DNA]</scope>
    <source>
        <strain evidence="2 3">DSM 27138</strain>
    </source>
</reference>
<dbReference type="EMBL" id="JAGGLG010000010">
    <property type="protein sequence ID" value="MBP2018098.1"/>
    <property type="molecule type" value="Genomic_DNA"/>
</dbReference>
<name>A0ABS4JRD9_9FIRM</name>
<dbReference type="Proteomes" id="UP001519289">
    <property type="component" value="Unassembled WGS sequence"/>
</dbReference>
<dbReference type="InterPro" id="IPR045990">
    <property type="entry name" value="DUF5946"/>
</dbReference>
<dbReference type="Pfam" id="PF19371">
    <property type="entry name" value="DUF5946"/>
    <property type="match status" value="1"/>
</dbReference>
<gene>
    <name evidence="2" type="ORF">J2Z79_001497</name>
</gene>
<keyword evidence="3" id="KW-1185">Reference proteome</keyword>
<organism evidence="2 3">
    <name type="scientific">Symbiobacterium terraclitae</name>
    <dbReference type="NCBI Taxonomy" id="557451"/>
    <lineage>
        <taxon>Bacteria</taxon>
        <taxon>Bacillati</taxon>
        <taxon>Bacillota</taxon>
        <taxon>Clostridia</taxon>
        <taxon>Eubacteriales</taxon>
        <taxon>Symbiobacteriaceae</taxon>
        <taxon>Symbiobacterium</taxon>
    </lineage>
</organism>
<protein>
    <submittedName>
        <fullName evidence="2">Uncharacterized protein</fullName>
    </submittedName>
</protein>
<comment type="caution">
    <text evidence="2">The sequence shown here is derived from an EMBL/GenBank/DDBJ whole genome shotgun (WGS) entry which is preliminary data.</text>
</comment>
<proteinExistence type="predicted"/>
<feature type="compositionally biased region" description="Polar residues" evidence="1">
    <location>
        <begin position="1"/>
        <end position="14"/>
    </location>
</feature>
<accession>A0ABS4JRD9</accession>
<dbReference type="RefSeq" id="WP_209466237.1">
    <property type="nucleotide sequence ID" value="NZ_JAGGLG010000010.1"/>
</dbReference>
<feature type="region of interest" description="Disordered" evidence="1">
    <location>
        <begin position="1"/>
        <end position="20"/>
    </location>
</feature>
<evidence type="ECO:0000256" key="1">
    <source>
        <dbReference type="SAM" id="MobiDB-lite"/>
    </source>
</evidence>
<evidence type="ECO:0000313" key="3">
    <source>
        <dbReference type="Proteomes" id="UP001519289"/>
    </source>
</evidence>
<evidence type="ECO:0000313" key="2">
    <source>
        <dbReference type="EMBL" id="MBP2018098.1"/>
    </source>
</evidence>
<sequence length="160" mass="18082">MAESKGSNSGTQGCQRPDRRCPECGAPAVDGMDCFEQLGWLIGWEQWDPELAALHFVTVASYNLQHPAQFYPEVLSELRKALIAHLDHGLPWSEIRKRVGNLFAGNTRVRRPEAERKPVLLHWPMTIADVYLPDKPEGAADRVRAWAASIRAELEREQPQ</sequence>